<evidence type="ECO:0000256" key="1">
    <source>
        <dbReference type="SAM" id="MobiDB-lite"/>
    </source>
</evidence>
<dbReference type="Proteomes" id="UP001430306">
    <property type="component" value="Unassembled WGS sequence"/>
</dbReference>
<comment type="caution">
    <text evidence="2">The sequence shown here is derived from an EMBL/GenBank/DDBJ whole genome shotgun (WGS) entry which is preliminary data.</text>
</comment>
<organism evidence="2 3">
    <name type="scientific">Rhodopirellula halodulae</name>
    <dbReference type="NCBI Taxonomy" id="2894198"/>
    <lineage>
        <taxon>Bacteria</taxon>
        <taxon>Pseudomonadati</taxon>
        <taxon>Planctomycetota</taxon>
        <taxon>Planctomycetia</taxon>
        <taxon>Pirellulales</taxon>
        <taxon>Pirellulaceae</taxon>
        <taxon>Rhodopirellula</taxon>
    </lineage>
</organism>
<gene>
    <name evidence="2" type="ORF">LOC71_01320</name>
</gene>
<dbReference type="RefSeq" id="WP_230270641.1">
    <property type="nucleotide sequence ID" value="NZ_JAJKFW010000003.1"/>
</dbReference>
<evidence type="ECO:0000313" key="2">
    <source>
        <dbReference type="EMBL" id="MCC9640894.1"/>
    </source>
</evidence>
<keyword evidence="3" id="KW-1185">Reference proteome</keyword>
<evidence type="ECO:0000313" key="3">
    <source>
        <dbReference type="Proteomes" id="UP001430306"/>
    </source>
</evidence>
<feature type="compositionally biased region" description="Basic and acidic residues" evidence="1">
    <location>
        <begin position="53"/>
        <end position="62"/>
    </location>
</feature>
<dbReference type="EMBL" id="JAJKFW010000003">
    <property type="protein sequence ID" value="MCC9640894.1"/>
    <property type="molecule type" value="Genomic_DNA"/>
</dbReference>
<protein>
    <submittedName>
        <fullName evidence="2">Uncharacterized protein</fullName>
    </submittedName>
</protein>
<sequence length="77" mass="8839">MRKRIVRRRTVQHPQTVGASRTTFKRRINWSGQLAIIDVAEEDDSRVVRVCDVEDSGKESRSPSRSTSTYTFQSAIQ</sequence>
<accession>A0ABS8NBG2</accession>
<feature type="region of interest" description="Disordered" evidence="1">
    <location>
        <begin position="53"/>
        <end position="77"/>
    </location>
</feature>
<reference evidence="2" key="1">
    <citation type="submission" date="2021-11" db="EMBL/GenBank/DDBJ databases">
        <title>Genome sequence.</title>
        <authorList>
            <person name="Sun Q."/>
        </authorList>
    </citation>
    <scope>NUCLEOTIDE SEQUENCE</scope>
    <source>
        <strain evidence="2">JC740</strain>
    </source>
</reference>
<proteinExistence type="predicted"/>
<name>A0ABS8NBG2_9BACT</name>